<keyword evidence="11" id="KW-0234">DNA repair</keyword>
<dbReference type="GO" id="GO:0000701">
    <property type="term" value="F:purine-specific mismatch base pair DNA N-glycosylase activity"/>
    <property type="evidence" value="ECO:0007669"/>
    <property type="project" value="UniProtKB-EC"/>
</dbReference>
<reference evidence="15" key="1">
    <citation type="journal article" date="2021" name="PeerJ">
        <title>Extensive microbial diversity within the chicken gut microbiome revealed by metagenomics and culture.</title>
        <authorList>
            <person name="Gilroy R."/>
            <person name="Ravi A."/>
            <person name="Getino M."/>
            <person name="Pursley I."/>
            <person name="Horton D.L."/>
            <person name="Alikhan N.F."/>
            <person name="Baker D."/>
            <person name="Gharbi K."/>
            <person name="Hall N."/>
            <person name="Watson M."/>
            <person name="Adriaenssens E.M."/>
            <person name="Foster-Nyarko E."/>
            <person name="Jarju S."/>
            <person name="Secka A."/>
            <person name="Antonio M."/>
            <person name="Oren A."/>
            <person name="Chaudhuri R.R."/>
            <person name="La Ragione R."/>
            <person name="Hildebrand F."/>
            <person name="Pallen M.J."/>
        </authorList>
    </citation>
    <scope>NUCLEOTIDE SEQUENCE</scope>
    <source>
        <strain evidence="15">B5-657</strain>
    </source>
</reference>
<dbReference type="Gene3D" id="1.10.1670.10">
    <property type="entry name" value="Helix-hairpin-Helix base-excision DNA repair enzymes (C-terminal)"/>
    <property type="match status" value="1"/>
</dbReference>
<dbReference type="GO" id="GO:0006284">
    <property type="term" value="P:base-excision repair"/>
    <property type="evidence" value="ECO:0007669"/>
    <property type="project" value="UniProtKB-UniRule"/>
</dbReference>
<dbReference type="GO" id="GO:0046872">
    <property type="term" value="F:metal ion binding"/>
    <property type="evidence" value="ECO:0007669"/>
    <property type="project" value="UniProtKB-UniRule"/>
</dbReference>
<dbReference type="GO" id="GO:0032357">
    <property type="term" value="F:oxidized purine DNA binding"/>
    <property type="evidence" value="ECO:0007669"/>
    <property type="project" value="TreeGrafter"/>
</dbReference>
<evidence type="ECO:0000256" key="9">
    <source>
        <dbReference type="ARBA" id="ARBA00023004"/>
    </source>
</evidence>
<evidence type="ECO:0000256" key="10">
    <source>
        <dbReference type="ARBA" id="ARBA00023014"/>
    </source>
</evidence>
<keyword evidence="10" id="KW-0411">Iron-sulfur</keyword>
<proteinExistence type="inferred from homology"/>
<name>A0A9E2NNF1_9FIRM</name>
<evidence type="ECO:0000313" key="15">
    <source>
        <dbReference type="EMBL" id="MBU3804348.1"/>
    </source>
</evidence>
<dbReference type="SUPFAM" id="SSF48150">
    <property type="entry name" value="DNA-glycosylase"/>
    <property type="match status" value="1"/>
</dbReference>
<comment type="catalytic activity">
    <reaction evidence="1 13">
        <text>Hydrolyzes free adenine bases from 7,8-dihydro-8-oxoguanine:adenine mismatched double-stranded DNA, leaving an apurinic site.</text>
        <dbReference type="EC" id="3.2.2.31"/>
    </reaction>
</comment>
<dbReference type="Proteomes" id="UP000824229">
    <property type="component" value="Unassembled WGS sequence"/>
</dbReference>
<dbReference type="Pfam" id="PF10576">
    <property type="entry name" value="EndIII_4Fe-2S"/>
    <property type="match status" value="1"/>
</dbReference>
<keyword evidence="9 13" id="KW-0408">Iron</keyword>
<evidence type="ECO:0000256" key="13">
    <source>
        <dbReference type="RuleBase" id="RU365096"/>
    </source>
</evidence>
<dbReference type="AlphaFoldDB" id="A0A9E2NNF1"/>
<keyword evidence="5" id="KW-0004">4Fe-4S</keyword>
<comment type="caution">
    <text evidence="15">The sequence shown here is derived from an EMBL/GenBank/DDBJ whole genome shotgun (WGS) entry which is preliminary data.</text>
</comment>
<feature type="domain" description="Adenine DNA glycosylase C-terminal" evidence="14">
    <location>
        <begin position="61"/>
        <end position="170"/>
    </location>
</feature>
<comment type="similarity">
    <text evidence="2 13">Belongs to the Nth/MutY family.</text>
</comment>
<dbReference type="PANTHER" id="PTHR42944:SF1">
    <property type="entry name" value="ADENINE DNA GLYCOSYLASE"/>
    <property type="match status" value="1"/>
</dbReference>
<organism evidence="15 16">
    <name type="scientific">Candidatus Cellulosilyticum pullistercoris</name>
    <dbReference type="NCBI Taxonomy" id="2838521"/>
    <lineage>
        <taxon>Bacteria</taxon>
        <taxon>Bacillati</taxon>
        <taxon>Bacillota</taxon>
        <taxon>Clostridia</taxon>
        <taxon>Lachnospirales</taxon>
        <taxon>Cellulosilyticaceae</taxon>
        <taxon>Cellulosilyticum</taxon>
    </lineage>
</organism>
<dbReference type="GO" id="GO:0035485">
    <property type="term" value="F:adenine/guanine mispair binding"/>
    <property type="evidence" value="ECO:0007669"/>
    <property type="project" value="TreeGrafter"/>
</dbReference>
<evidence type="ECO:0000313" key="16">
    <source>
        <dbReference type="Proteomes" id="UP000824229"/>
    </source>
</evidence>
<feature type="non-terminal residue" evidence="15">
    <location>
        <position position="1"/>
    </location>
</feature>
<dbReference type="PROSITE" id="PS00764">
    <property type="entry name" value="ENDONUCLEASE_III_1"/>
    <property type="match status" value="1"/>
</dbReference>
<reference evidence="15" key="2">
    <citation type="submission" date="2021-04" db="EMBL/GenBank/DDBJ databases">
        <authorList>
            <person name="Gilroy R."/>
        </authorList>
    </citation>
    <scope>NUCLEOTIDE SEQUENCE</scope>
    <source>
        <strain evidence="15">B5-657</strain>
    </source>
</reference>
<gene>
    <name evidence="15" type="ORF">H9872_06300</name>
</gene>
<dbReference type="InterPro" id="IPR015797">
    <property type="entry name" value="NUDIX_hydrolase-like_dom_sf"/>
</dbReference>
<evidence type="ECO:0000256" key="7">
    <source>
        <dbReference type="ARBA" id="ARBA00022763"/>
    </source>
</evidence>
<protein>
    <recommendedName>
        <fullName evidence="4 13">Adenine DNA glycosylase</fullName>
        <ecNumber evidence="3 13">3.2.2.31</ecNumber>
    </recommendedName>
</protein>
<evidence type="ECO:0000256" key="2">
    <source>
        <dbReference type="ARBA" id="ARBA00008343"/>
    </source>
</evidence>
<dbReference type="InterPro" id="IPR044298">
    <property type="entry name" value="MIG/MutY"/>
</dbReference>
<dbReference type="SUPFAM" id="SSF55811">
    <property type="entry name" value="Nudix"/>
    <property type="match status" value="1"/>
</dbReference>
<keyword evidence="8" id="KW-0378">Hydrolase</keyword>
<evidence type="ECO:0000256" key="3">
    <source>
        <dbReference type="ARBA" id="ARBA00012045"/>
    </source>
</evidence>
<dbReference type="EMBL" id="JAHLFQ010000139">
    <property type="protein sequence ID" value="MBU3804348.1"/>
    <property type="molecule type" value="Genomic_DNA"/>
</dbReference>
<accession>A0A9E2NNF1</accession>
<dbReference type="InterPro" id="IPR023170">
    <property type="entry name" value="HhH_base_excis_C"/>
</dbReference>
<keyword evidence="7 13" id="KW-0227">DNA damage</keyword>
<dbReference type="GO" id="GO:0006298">
    <property type="term" value="P:mismatch repair"/>
    <property type="evidence" value="ECO:0007669"/>
    <property type="project" value="TreeGrafter"/>
</dbReference>
<dbReference type="InterPro" id="IPR004035">
    <property type="entry name" value="Endouclease-III_FeS-bd_BS"/>
</dbReference>
<keyword evidence="6" id="KW-0479">Metal-binding</keyword>
<dbReference type="SMART" id="SM00525">
    <property type="entry name" value="FES"/>
    <property type="match status" value="1"/>
</dbReference>
<comment type="cofactor">
    <cofactor evidence="13">
        <name>[4Fe-4S] cluster</name>
        <dbReference type="ChEBI" id="CHEBI:49883"/>
    </cofactor>
    <text evidence="13">Binds 1 [4Fe-4S] cluster.</text>
</comment>
<evidence type="ECO:0000259" key="14">
    <source>
        <dbReference type="Pfam" id="PF14815"/>
    </source>
</evidence>
<dbReference type="GO" id="GO:0034039">
    <property type="term" value="F:8-oxo-7,8-dihydroguanine DNA N-glycosylase activity"/>
    <property type="evidence" value="ECO:0007669"/>
    <property type="project" value="TreeGrafter"/>
</dbReference>
<sequence length="176" mass="20673">PDDPNRFNQALMELGALICTPKSPKCDICPVQNLCEAHLKNEEEQYPVKEKKVKKVEETYYVLIIEKEYQIGMVKRPEEGLLANLWGLPMVSEEIWEENEWDQLISKRLDPVTHIFTHRKWKMIPIMIKWSDKIEHLIVKLHQNSDQIIYIQEDDMKDLPIATAFKKVLKSCGLSK</sequence>
<evidence type="ECO:0000256" key="4">
    <source>
        <dbReference type="ARBA" id="ARBA00022023"/>
    </source>
</evidence>
<comment type="function">
    <text evidence="13">Adenine glycosylase active on G-A mispairs.</text>
</comment>
<evidence type="ECO:0000256" key="8">
    <source>
        <dbReference type="ARBA" id="ARBA00022801"/>
    </source>
</evidence>
<evidence type="ECO:0000256" key="6">
    <source>
        <dbReference type="ARBA" id="ARBA00022723"/>
    </source>
</evidence>
<dbReference type="GO" id="GO:0051539">
    <property type="term" value="F:4 iron, 4 sulfur cluster binding"/>
    <property type="evidence" value="ECO:0007669"/>
    <property type="project" value="UniProtKB-UniRule"/>
</dbReference>
<dbReference type="CDD" id="cd03431">
    <property type="entry name" value="NUDIX_DNA_Glycosylase_C-MutY"/>
    <property type="match status" value="1"/>
</dbReference>
<evidence type="ECO:0000256" key="11">
    <source>
        <dbReference type="ARBA" id="ARBA00023204"/>
    </source>
</evidence>
<evidence type="ECO:0000256" key="1">
    <source>
        <dbReference type="ARBA" id="ARBA00000843"/>
    </source>
</evidence>
<dbReference type="InterPro" id="IPR003651">
    <property type="entry name" value="Endonuclease3_FeS-loop_motif"/>
</dbReference>
<keyword evidence="12 13" id="KW-0326">Glycosidase</keyword>
<dbReference type="InterPro" id="IPR029119">
    <property type="entry name" value="MutY_C"/>
</dbReference>
<dbReference type="Pfam" id="PF14815">
    <property type="entry name" value="NUDIX_4"/>
    <property type="match status" value="1"/>
</dbReference>
<evidence type="ECO:0000256" key="12">
    <source>
        <dbReference type="ARBA" id="ARBA00023295"/>
    </source>
</evidence>
<dbReference type="EC" id="3.2.2.31" evidence="3 13"/>
<dbReference type="PANTHER" id="PTHR42944">
    <property type="entry name" value="ADENINE DNA GLYCOSYLASE"/>
    <property type="match status" value="1"/>
</dbReference>
<dbReference type="InterPro" id="IPR011257">
    <property type="entry name" value="DNA_glycosylase"/>
</dbReference>
<dbReference type="Gene3D" id="3.90.79.10">
    <property type="entry name" value="Nucleoside Triphosphate Pyrophosphohydrolase"/>
    <property type="match status" value="1"/>
</dbReference>
<evidence type="ECO:0000256" key="5">
    <source>
        <dbReference type="ARBA" id="ARBA00022485"/>
    </source>
</evidence>